<evidence type="ECO:0000256" key="1">
    <source>
        <dbReference type="SAM" id="SignalP"/>
    </source>
</evidence>
<comment type="caution">
    <text evidence="2">The sequence shown here is derived from an EMBL/GenBank/DDBJ whole genome shotgun (WGS) entry which is preliminary data.</text>
</comment>
<keyword evidence="3" id="KW-1185">Reference proteome</keyword>
<organism evidence="2 3">
    <name type="scientific">Deinococcus terrestris</name>
    <dbReference type="NCBI Taxonomy" id="2651870"/>
    <lineage>
        <taxon>Bacteria</taxon>
        <taxon>Thermotogati</taxon>
        <taxon>Deinococcota</taxon>
        <taxon>Deinococci</taxon>
        <taxon>Deinococcales</taxon>
        <taxon>Deinococcaceae</taxon>
        <taxon>Deinococcus</taxon>
    </lineage>
</organism>
<protein>
    <recommendedName>
        <fullName evidence="4">Outer membrane protein beta-barrel domain-containing protein</fullName>
    </recommendedName>
</protein>
<dbReference type="AlphaFoldDB" id="A0A7X1NY27"/>
<sequence>MFKNNLWRAGLLASLVFLSVAGAQTLQPIDPLQRPRTGAGSASFSISAGYAPDLRQTPEGLTSSVSGGLGLSASYNVTERFAVTASTGIGGARTRTLNGEMVAAASDVNWNGLDVGAQYTFGGRYAPAVGLDVSLPLAGGGWAVTGSTSASLLRDPVILDGTLAATWRSEGAPSLSAGLGVGFVVNEAVTLRADAIQSLTFGTLTVPSTTLGLGGAYKLDEQNSLQARTTLNVTGGRTTTGLSVTYLYRP</sequence>
<dbReference type="Gene3D" id="2.40.160.20">
    <property type="match status" value="1"/>
</dbReference>
<evidence type="ECO:0000313" key="2">
    <source>
        <dbReference type="EMBL" id="MPY67920.1"/>
    </source>
</evidence>
<dbReference type="RefSeq" id="WP_152872234.1">
    <property type="nucleotide sequence ID" value="NZ_WBSL01000011.1"/>
</dbReference>
<gene>
    <name evidence="2" type="ORF">F8S09_14750</name>
</gene>
<dbReference type="EMBL" id="WBSL01000011">
    <property type="protein sequence ID" value="MPY67920.1"/>
    <property type="molecule type" value="Genomic_DNA"/>
</dbReference>
<evidence type="ECO:0008006" key="4">
    <source>
        <dbReference type="Google" id="ProtNLM"/>
    </source>
</evidence>
<dbReference type="Proteomes" id="UP000484842">
    <property type="component" value="Unassembled WGS sequence"/>
</dbReference>
<reference evidence="2 3" key="1">
    <citation type="submission" date="2019-10" db="EMBL/GenBank/DDBJ databases">
        <title>Deinococcus sp. isolated from soil.</title>
        <authorList>
            <person name="Li Y."/>
            <person name="Wang J."/>
        </authorList>
    </citation>
    <scope>NUCLEOTIDE SEQUENCE [LARGE SCALE GENOMIC DNA]</scope>
    <source>
        <strain evidence="2 3">SDU3-2</strain>
    </source>
</reference>
<evidence type="ECO:0000313" key="3">
    <source>
        <dbReference type="Proteomes" id="UP000484842"/>
    </source>
</evidence>
<keyword evidence="1" id="KW-0732">Signal</keyword>
<feature type="chain" id="PRO_5031104748" description="Outer membrane protein beta-barrel domain-containing protein" evidence="1">
    <location>
        <begin position="24"/>
        <end position="250"/>
    </location>
</feature>
<accession>A0A7X1NY27</accession>
<feature type="signal peptide" evidence="1">
    <location>
        <begin position="1"/>
        <end position="23"/>
    </location>
</feature>
<name>A0A7X1NY27_9DEIO</name>
<proteinExistence type="predicted"/>